<dbReference type="AlphaFoldDB" id="A0A1F6T0K2"/>
<reference evidence="3 4" key="1">
    <citation type="journal article" date="2016" name="Nat. Commun.">
        <title>Thousands of microbial genomes shed light on interconnected biogeochemical processes in an aquifer system.</title>
        <authorList>
            <person name="Anantharaman K."/>
            <person name="Brown C.T."/>
            <person name="Hug L.A."/>
            <person name="Sharon I."/>
            <person name="Castelle C.J."/>
            <person name="Probst A.J."/>
            <person name="Thomas B.C."/>
            <person name="Singh A."/>
            <person name="Wilkins M.J."/>
            <person name="Karaoz U."/>
            <person name="Brodie E.L."/>
            <person name="Williams K.H."/>
            <person name="Hubbard S.S."/>
            <person name="Banfield J.F."/>
        </authorList>
    </citation>
    <scope>NUCLEOTIDE SEQUENCE [LARGE SCALE GENOMIC DNA]</scope>
</reference>
<dbReference type="EMBL" id="MFSR01000063">
    <property type="protein sequence ID" value="OGI38698.1"/>
    <property type="molecule type" value="Genomic_DNA"/>
</dbReference>
<evidence type="ECO:0000259" key="2">
    <source>
        <dbReference type="SMART" id="SM00854"/>
    </source>
</evidence>
<dbReference type="SUPFAM" id="SSF56300">
    <property type="entry name" value="Metallo-dependent phosphatases"/>
    <property type="match status" value="1"/>
</dbReference>
<dbReference type="InterPro" id="IPR052169">
    <property type="entry name" value="CW_Biosynth-Accessory"/>
</dbReference>
<organism evidence="3 4">
    <name type="scientific">Candidatus Muproteobacteria bacterium RBG_16_64_10</name>
    <dbReference type="NCBI Taxonomy" id="1817757"/>
    <lineage>
        <taxon>Bacteria</taxon>
        <taxon>Pseudomonadati</taxon>
        <taxon>Pseudomonadota</taxon>
        <taxon>Candidatus Muproteobacteria</taxon>
    </lineage>
</organism>
<dbReference type="CDD" id="cd07381">
    <property type="entry name" value="MPP_CapA"/>
    <property type="match status" value="1"/>
</dbReference>
<protein>
    <recommendedName>
        <fullName evidence="2">Capsule synthesis protein CapA domain-containing protein</fullName>
    </recommendedName>
</protein>
<comment type="caution">
    <text evidence="3">The sequence shown here is derived from an EMBL/GenBank/DDBJ whole genome shotgun (WGS) entry which is preliminary data.</text>
</comment>
<evidence type="ECO:0000313" key="3">
    <source>
        <dbReference type="EMBL" id="OGI38698.1"/>
    </source>
</evidence>
<dbReference type="Pfam" id="PF09587">
    <property type="entry name" value="PGA_cap"/>
    <property type="match status" value="1"/>
</dbReference>
<proteinExistence type="inferred from homology"/>
<feature type="domain" description="Capsule synthesis protein CapA" evidence="2">
    <location>
        <begin position="17"/>
        <end position="256"/>
    </location>
</feature>
<dbReference type="Proteomes" id="UP000179334">
    <property type="component" value="Unassembled WGS sequence"/>
</dbReference>
<dbReference type="InterPro" id="IPR019079">
    <property type="entry name" value="Capsule_synth_CapA"/>
</dbReference>
<dbReference type="Gene3D" id="3.60.21.10">
    <property type="match status" value="1"/>
</dbReference>
<dbReference type="SMART" id="SM00854">
    <property type="entry name" value="PGA_cap"/>
    <property type="match status" value="1"/>
</dbReference>
<dbReference type="PANTHER" id="PTHR33393:SF13">
    <property type="entry name" value="PGA BIOSYNTHESIS PROTEIN CAPA"/>
    <property type="match status" value="1"/>
</dbReference>
<dbReference type="PANTHER" id="PTHR33393">
    <property type="entry name" value="POLYGLUTAMINE SYNTHESIS ACCESSORY PROTEIN RV0574C-RELATED"/>
    <property type="match status" value="1"/>
</dbReference>
<sequence>MFTGLSAAMAQGPVELRIAAVGDIMLGGTGTPEFQRFGYDYPFEKTRGLLKQAQLVFGNLEGPMTHADHAPVEKKYVYRSPPEKVAPALRNAGFNVVSLANNHTMDQGVEGLRHTLEALDLVGIKYAGAGMDLAAARRPAILQAGNTRVAFLAYTLTFPEEFWATPDKPGSPFGHEAHVRADIAAARQQADIVIVSFHWGAEGKIELRDYQKQLGRAAIDAGAAAVIGHHPHVLQSVERYKHGVILYSLGNFAFGTYGPEAFRSAIVFLTFRDKKLAELRLHPLNVRNAEVVFQPSPLEGAAADKVVAELQALSKPLGTRFENRNGVAVLTLGATQEAHR</sequence>
<name>A0A1F6T0K2_9PROT</name>
<evidence type="ECO:0000256" key="1">
    <source>
        <dbReference type="ARBA" id="ARBA00005662"/>
    </source>
</evidence>
<evidence type="ECO:0000313" key="4">
    <source>
        <dbReference type="Proteomes" id="UP000179334"/>
    </source>
</evidence>
<accession>A0A1F6T0K2</accession>
<dbReference type="InterPro" id="IPR029052">
    <property type="entry name" value="Metallo-depent_PP-like"/>
</dbReference>
<comment type="similarity">
    <text evidence="1">Belongs to the CapA family.</text>
</comment>
<gene>
    <name evidence="3" type="ORF">A2V91_04875</name>
</gene>